<dbReference type="SUPFAM" id="SSF64376">
    <property type="entry name" value="YlxR-like"/>
    <property type="match status" value="1"/>
</dbReference>
<dbReference type="PANTHER" id="PTHR34215:SF1">
    <property type="entry name" value="YLXR DOMAIN-CONTAINING PROTEIN"/>
    <property type="match status" value="1"/>
</dbReference>
<proteinExistence type="predicted"/>
<dbReference type="PANTHER" id="PTHR34215">
    <property type="entry name" value="BLL0784 PROTEIN"/>
    <property type="match status" value="1"/>
</dbReference>
<protein>
    <recommendedName>
        <fullName evidence="2">YlxR domain-containing protein</fullName>
    </recommendedName>
</protein>
<dbReference type="Proteomes" id="UP000192534">
    <property type="component" value="Unassembled WGS sequence"/>
</dbReference>
<organism evidence="3 4">
    <name type="scientific">Mycolicibacterium rhodesiae</name>
    <name type="common">Mycobacterium rhodesiae</name>
    <dbReference type="NCBI Taxonomy" id="36814"/>
    <lineage>
        <taxon>Bacteria</taxon>
        <taxon>Bacillati</taxon>
        <taxon>Actinomycetota</taxon>
        <taxon>Actinomycetes</taxon>
        <taxon>Mycobacteriales</taxon>
        <taxon>Mycobacteriaceae</taxon>
        <taxon>Mycolicibacterium</taxon>
    </lineage>
</organism>
<gene>
    <name evidence="3" type="ORF">BST42_02105</name>
</gene>
<accession>A0A1X0J7X7</accession>
<evidence type="ECO:0000313" key="3">
    <source>
        <dbReference type="EMBL" id="ORB57587.1"/>
    </source>
</evidence>
<keyword evidence="4" id="KW-1185">Reference proteome</keyword>
<name>A0A1X0J7X7_MYCRH</name>
<dbReference type="Pfam" id="PF04296">
    <property type="entry name" value="YlxR"/>
    <property type="match status" value="1"/>
</dbReference>
<feature type="domain" description="YlxR" evidence="2">
    <location>
        <begin position="21"/>
        <end position="100"/>
    </location>
</feature>
<dbReference type="EMBL" id="MVIH01000001">
    <property type="protein sequence ID" value="ORB57587.1"/>
    <property type="molecule type" value="Genomic_DNA"/>
</dbReference>
<comment type="caution">
    <text evidence="3">The sequence shown here is derived from an EMBL/GenBank/DDBJ whole genome shotgun (WGS) entry which is preliminary data.</text>
</comment>
<evidence type="ECO:0000259" key="2">
    <source>
        <dbReference type="Pfam" id="PF04296"/>
    </source>
</evidence>
<dbReference type="InterPro" id="IPR037465">
    <property type="entry name" value="YlxR"/>
</dbReference>
<evidence type="ECO:0000313" key="4">
    <source>
        <dbReference type="Proteomes" id="UP000192534"/>
    </source>
</evidence>
<dbReference type="Gene3D" id="3.30.1230.10">
    <property type="entry name" value="YlxR-like"/>
    <property type="match status" value="1"/>
</dbReference>
<reference evidence="3 4" key="1">
    <citation type="submission" date="2016-12" db="EMBL/GenBank/DDBJ databases">
        <title>The new phylogeny of genus Mycobacterium.</title>
        <authorList>
            <person name="Tortoli E."/>
            <person name="Trovato A."/>
            <person name="Cirillo D.M."/>
        </authorList>
    </citation>
    <scope>NUCLEOTIDE SEQUENCE [LARGE SCALE GENOMIC DNA]</scope>
    <source>
        <strain evidence="3 4">DSM 44223</strain>
    </source>
</reference>
<dbReference type="AlphaFoldDB" id="A0A1X0J7X7"/>
<sequence>MIQRETPTPERPHRRTEGPVRTCVGCRKRELAVDLLRVVAVSNGNGHCALTVDQAGNLPGRGAWLHPDDRCLQAAFRRRAFGRALRITGSPDTSAVVEYVEKSTGQTSPAREQAAKNMSTP</sequence>
<evidence type="ECO:0000256" key="1">
    <source>
        <dbReference type="SAM" id="MobiDB-lite"/>
    </source>
</evidence>
<feature type="compositionally biased region" description="Polar residues" evidence="1">
    <location>
        <begin position="103"/>
        <end position="121"/>
    </location>
</feature>
<dbReference type="InterPro" id="IPR035931">
    <property type="entry name" value="YlxR-like_sf"/>
</dbReference>
<feature type="region of interest" description="Disordered" evidence="1">
    <location>
        <begin position="101"/>
        <end position="121"/>
    </location>
</feature>
<dbReference type="InterPro" id="IPR007393">
    <property type="entry name" value="YlxR_dom"/>
</dbReference>